<organism evidence="2 3">
    <name type="scientific">Austropuccinia psidii MF-1</name>
    <dbReference type="NCBI Taxonomy" id="1389203"/>
    <lineage>
        <taxon>Eukaryota</taxon>
        <taxon>Fungi</taxon>
        <taxon>Dikarya</taxon>
        <taxon>Basidiomycota</taxon>
        <taxon>Pucciniomycotina</taxon>
        <taxon>Pucciniomycetes</taxon>
        <taxon>Pucciniales</taxon>
        <taxon>Sphaerophragmiaceae</taxon>
        <taxon>Austropuccinia</taxon>
    </lineage>
</organism>
<sequence length="120" mass="13928">MMNHKLLTQIPGELEHEIKYRCNHSCTLDDIANTLQDVRKRTNVGKKYLYKCKSFKEKQAYTLENKDKPKEKVADVTKKKNTCHNFGSTDHYAKNCRKAKKNVNAIEPVPEEESPTEDSK</sequence>
<dbReference type="EMBL" id="AVOT02000240">
    <property type="protein sequence ID" value="MBW0461899.1"/>
    <property type="molecule type" value="Genomic_DNA"/>
</dbReference>
<keyword evidence="1" id="KW-0507">mRNA processing</keyword>
<keyword evidence="3" id="KW-1185">Reference proteome</keyword>
<accession>A0A9Q3BAV4</accession>
<dbReference type="InterPro" id="IPR036875">
    <property type="entry name" value="Znf_CCHC_sf"/>
</dbReference>
<dbReference type="GO" id="GO:0006397">
    <property type="term" value="P:mRNA processing"/>
    <property type="evidence" value="ECO:0007669"/>
    <property type="project" value="UniProtKB-KW"/>
</dbReference>
<proteinExistence type="predicted"/>
<protein>
    <submittedName>
        <fullName evidence="2">Uncharacterized protein</fullName>
    </submittedName>
</protein>
<dbReference type="SUPFAM" id="SSF57756">
    <property type="entry name" value="Retrovirus zinc finger-like domains"/>
    <property type="match status" value="1"/>
</dbReference>
<evidence type="ECO:0000256" key="1">
    <source>
        <dbReference type="ARBA" id="ARBA00022664"/>
    </source>
</evidence>
<reference evidence="2" key="1">
    <citation type="submission" date="2021-03" db="EMBL/GenBank/DDBJ databases">
        <title>Draft genome sequence of rust myrtle Austropuccinia psidii MF-1, a brazilian biotype.</title>
        <authorList>
            <person name="Quecine M.C."/>
            <person name="Pachon D.M.R."/>
            <person name="Bonatelli M.L."/>
            <person name="Correr F.H."/>
            <person name="Franceschini L.M."/>
            <person name="Leite T.F."/>
            <person name="Margarido G.R.A."/>
            <person name="Almeida C.A."/>
            <person name="Ferrarezi J.A."/>
            <person name="Labate C.A."/>
        </authorList>
    </citation>
    <scope>NUCLEOTIDE SEQUENCE</scope>
    <source>
        <strain evidence="2">MF-1</strain>
    </source>
</reference>
<comment type="caution">
    <text evidence="2">The sequence shown here is derived from an EMBL/GenBank/DDBJ whole genome shotgun (WGS) entry which is preliminary data.</text>
</comment>
<dbReference type="AlphaFoldDB" id="A0A9Q3BAV4"/>
<dbReference type="GO" id="GO:0008270">
    <property type="term" value="F:zinc ion binding"/>
    <property type="evidence" value="ECO:0007669"/>
    <property type="project" value="InterPro"/>
</dbReference>
<evidence type="ECO:0000313" key="3">
    <source>
        <dbReference type="Proteomes" id="UP000765509"/>
    </source>
</evidence>
<dbReference type="GO" id="GO:0003676">
    <property type="term" value="F:nucleic acid binding"/>
    <property type="evidence" value="ECO:0007669"/>
    <property type="project" value="InterPro"/>
</dbReference>
<dbReference type="Proteomes" id="UP000765509">
    <property type="component" value="Unassembled WGS sequence"/>
</dbReference>
<evidence type="ECO:0000313" key="2">
    <source>
        <dbReference type="EMBL" id="MBW0461899.1"/>
    </source>
</evidence>
<name>A0A9Q3BAV4_9BASI</name>
<gene>
    <name evidence="2" type="ORF">O181_001614</name>
</gene>